<organism evidence="2 3">
    <name type="scientific">Cyclostephanos tholiformis</name>
    <dbReference type="NCBI Taxonomy" id="382380"/>
    <lineage>
        <taxon>Eukaryota</taxon>
        <taxon>Sar</taxon>
        <taxon>Stramenopiles</taxon>
        <taxon>Ochrophyta</taxon>
        <taxon>Bacillariophyta</taxon>
        <taxon>Coscinodiscophyceae</taxon>
        <taxon>Thalassiosirophycidae</taxon>
        <taxon>Stephanodiscales</taxon>
        <taxon>Stephanodiscaceae</taxon>
        <taxon>Cyclostephanos</taxon>
    </lineage>
</organism>
<gene>
    <name evidence="2" type="ORF">ACHAXA_006447</name>
</gene>
<protein>
    <submittedName>
        <fullName evidence="2">Uncharacterized protein</fullName>
    </submittedName>
</protein>
<keyword evidence="3" id="KW-1185">Reference proteome</keyword>
<dbReference type="AlphaFoldDB" id="A0ABD3SFM9"/>
<evidence type="ECO:0000313" key="3">
    <source>
        <dbReference type="Proteomes" id="UP001530377"/>
    </source>
</evidence>
<reference evidence="2 3" key="1">
    <citation type="submission" date="2024-10" db="EMBL/GenBank/DDBJ databases">
        <title>Updated reference genomes for cyclostephanoid diatoms.</title>
        <authorList>
            <person name="Roberts W.R."/>
            <person name="Alverson A.J."/>
        </authorList>
    </citation>
    <scope>NUCLEOTIDE SEQUENCE [LARGE SCALE GENOMIC DNA]</scope>
    <source>
        <strain evidence="2 3">AJA228-03</strain>
    </source>
</reference>
<evidence type="ECO:0000313" key="2">
    <source>
        <dbReference type="EMBL" id="KAL3823117.1"/>
    </source>
</evidence>
<dbReference type="Proteomes" id="UP001530377">
    <property type="component" value="Unassembled WGS sequence"/>
</dbReference>
<feature type="compositionally biased region" description="Polar residues" evidence="1">
    <location>
        <begin position="86"/>
        <end position="99"/>
    </location>
</feature>
<name>A0ABD3SFM9_9STRA</name>
<comment type="caution">
    <text evidence="2">The sequence shown here is derived from an EMBL/GenBank/DDBJ whole genome shotgun (WGS) entry which is preliminary data.</text>
</comment>
<evidence type="ECO:0000256" key="1">
    <source>
        <dbReference type="SAM" id="MobiDB-lite"/>
    </source>
</evidence>
<feature type="compositionally biased region" description="Low complexity" evidence="1">
    <location>
        <begin position="100"/>
        <end position="120"/>
    </location>
</feature>
<sequence length="180" mass="18525">VKGSTVYDPSILVVIGDGEVWEEEAYLEAISEWAYAVIEGHIIYIIGKGRDGDVICDNLGGIGRVARGDDECLYIRMDGPVEFPATASSNATNGNGNKSNTTDSNATNANATNSNVTDANVTNATNATTGSFGSTTSASSSSAPSLGYDTAAIMTSAPSTSSVFRSTAVSGFCDSSEPRI</sequence>
<proteinExistence type="predicted"/>
<accession>A0ABD3SFM9</accession>
<feature type="region of interest" description="Disordered" evidence="1">
    <location>
        <begin position="85"/>
        <end position="120"/>
    </location>
</feature>
<feature type="non-terminal residue" evidence="2">
    <location>
        <position position="1"/>
    </location>
</feature>
<dbReference type="EMBL" id="JALLPB020000046">
    <property type="protein sequence ID" value="KAL3823117.1"/>
    <property type="molecule type" value="Genomic_DNA"/>
</dbReference>